<keyword evidence="2" id="KW-1185">Reference proteome</keyword>
<dbReference type="Proteomes" id="UP000269721">
    <property type="component" value="Unassembled WGS sequence"/>
</dbReference>
<proteinExistence type="predicted"/>
<dbReference type="AlphaFoldDB" id="A0A4P9WK29"/>
<protein>
    <submittedName>
        <fullName evidence="1">Uncharacterized protein</fullName>
    </submittedName>
</protein>
<sequence length="194" mass="21785">MWPALPFRLIDHMHKLKGKYWILATVSQRTEDATGQPHSPLLFLHHVMVIQKLVVALIAPVTVHALGKEATESKSYQLPPSHSADWDVSLPVKHIKNDFKSDLTQWASHLEDTIKSCAYSSQGASWPSFDSLIEINSLGHLNAAVAWATLDCKVIWPYIDQHPMQETDLDGGYYTQSVATVDLQMVKACYCLMD</sequence>
<name>A0A4P9WK29_9FUNG</name>
<reference evidence="2" key="1">
    <citation type="journal article" date="2018" name="Nat. Microbiol.">
        <title>Leveraging single-cell genomics to expand the fungal tree of life.</title>
        <authorList>
            <person name="Ahrendt S.R."/>
            <person name="Quandt C.A."/>
            <person name="Ciobanu D."/>
            <person name="Clum A."/>
            <person name="Salamov A."/>
            <person name="Andreopoulos B."/>
            <person name="Cheng J.F."/>
            <person name="Woyke T."/>
            <person name="Pelin A."/>
            <person name="Henrissat B."/>
            <person name="Reynolds N.K."/>
            <person name="Benny G.L."/>
            <person name="Smith M.E."/>
            <person name="James T.Y."/>
            <person name="Grigoriev I.V."/>
        </authorList>
    </citation>
    <scope>NUCLEOTIDE SEQUENCE [LARGE SCALE GENOMIC DNA]</scope>
</reference>
<gene>
    <name evidence="1" type="ORF">BDK51DRAFT_30664</name>
</gene>
<evidence type="ECO:0000313" key="1">
    <source>
        <dbReference type="EMBL" id="RKO91500.1"/>
    </source>
</evidence>
<dbReference type="GO" id="GO:0016788">
    <property type="term" value="F:hydrolase activity, acting on ester bonds"/>
    <property type="evidence" value="ECO:0007669"/>
    <property type="project" value="InterPro"/>
</dbReference>
<accession>A0A4P9WK29</accession>
<dbReference type="Gene3D" id="1.10.575.10">
    <property type="entry name" value="P1 Nuclease"/>
    <property type="match status" value="1"/>
</dbReference>
<evidence type="ECO:0000313" key="2">
    <source>
        <dbReference type="Proteomes" id="UP000269721"/>
    </source>
</evidence>
<dbReference type="InterPro" id="IPR008947">
    <property type="entry name" value="PLipase_C/P1_nuclease_dom_sf"/>
</dbReference>
<organism evidence="1 2">
    <name type="scientific">Blyttiomyces helicus</name>
    <dbReference type="NCBI Taxonomy" id="388810"/>
    <lineage>
        <taxon>Eukaryota</taxon>
        <taxon>Fungi</taxon>
        <taxon>Fungi incertae sedis</taxon>
        <taxon>Chytridiomycota</taxon>
        <taxon>Chytridiomycota incertae sedis</taxon>
        <taxon>Chytridiomycetes</taxon>
        <taxon>Chytridiomycetes incertae sedis</taxon>
        <taxon>Blyttiomyces</taxon>
    </lineage>
</organism>
<dbReference type="EMBL" id="KZ995038">
    <property type="protein sequence ID" value="RKO91500.1"/>
    <property type="molecule type" value="Genomic_DNA"/>
</dbReference>
<dbReference type="OrthoDB" id="441446at2759"/>